<comment type="caution">
    <text evidence="1">The sequence shown here is derived from an EMBL/GenBank/DDBJ whole genome shotgun (WGS) entry which is preliminary data.</text>
</comment>
<name>A0A8T1W3F1_9STRA</name>
<evidence type="ECO:0000313" key="2">
    <source>
        <dbReference type="Proteomes" id="UP000694044"/>
    </source>
</evidence>
<evidence type="ECO:0000313" key="1">
    <source>
        <dbReference type="EMBL" id="KAG7386710.1"/>
    </source>
</evidence>
<dbReference type="Proteomes" id="UP000694044">
    <property type="component" value="Unassembled WGS sequence"/>
</dbReference>
<gene>
    <name evidence="1" type="ORF">PHYPSEUDO_015390</name>
</gene>
<dbReference type="OrthoDB" id="114001at2759"/>
<keyword evidence="2" id="KW-1185">Reference proteome</keyword>
<dbReference type="EMBL" id="JAGDFM010000095">
    <property type="protein sequence ID" value="KAG7386710.1"/>
    <property type="molecule type" value="Genomic_DNA"/>
</dbReference>
<protein>
    <submittedName>
        <fullName evidence="1">Uncharacterized protein</fullName>
    </submittedName>
</protein>
<proteinExistence type="predicted"/>
<reference evidence="1" key="1">
    <citation type="submission" date="2021-02" db="EMBL/GenBank/DDBJ databases">
        <authorList>
            <person name="Palmer J.M."/>
        </authorList>
    </citation>
    <scope>NUCLEOTIDE SEQUENCE</scope>
    <source>
        <strain evidence="1">SCRP734</strain>
    </source>
</reference>
<organism evidence="1 2">
    <name type="scientific">Phytophthora pseudosyringae</name>
    <dbReference type="NCBI Taxonomy" id="221518"/>
    <lineage>
        <taxon>Eukaryota</taxon>
        <taxon>Sar</taxon>
        <taxon>Stramenopiles</taxon>
        <taxon>Oomycota</taxon>
        <taxon>Peronosporomycetes</taxon>
        <taxon>Peronosporales</taxon>
        <taxon>Peronosporaceae</taxon>
        <taxon>Phytophthora</taxon>
    </lineage>
</organism>
<dbReference type="AlphaFoldDB" id="A0A8T1W3F1"/>
<sequence length="200" mass="21337">MALHTSTCATRTFANFPRQDKNGQAADCSARDGCSHCRLCKCHDAAEESSCLLSHLICPCRPSLLASTWRDLGENQWIGAVDSSTRPPSGRKQASPLQLIHAFASGSSSPTAARTTMFKQFAATLAFAVLVLDPASALLAAPSTQLLRAVAAGRQLEAESASTSTDGTLSNPLYEANTKIKGCHWYDYFTPWSCCGTNSC</sequence>
<accession>A0A8T1W3F1</accession>